<dbReference type="InterPro" id="IPR006442">
    <property type="entry name" value="Antitoxin_Phd/YefM"/>
</dbReference>
<feature type="region of interest" description="Disordered" evidence="3">
    <location>
        <begin position="55"/>
        <end position="101"/>
    </location>
</feature>
<dbReference type="Gene3D" id="3.40.1620.10">
    <property type="entry name" value="YefM-like domain"/>
    <property type="match status" value="1"/>
</dbReference>
<dbReference type="SUPFAM" id="SSF143120">
    <property type="entry name" value="YefM-like"/>
    <property type="match status" value="1"/>
</dbReference>
<dbReference type="RefSeq" id="WP_184481667.1">
    <property type="nucleotide sequence ID" value="NZ_JACHIV010000001.1"/>
</dbReference>
<gene>
    <name evidence="4" type="ORF">BJ969_004457</name>
</gene>
<feature type="compositionally biased region" description="Basic and acidic residues" evidence="3">
    <location>
        <begin position="91"/>
        <end position="101"/>
    </location>
</feature>
<keyword evidence="5" id="KW-1185">Reference proteome</keyword>
<sequence length="101" mass="11090">MERIGVRELRQNASRYLKRVATGESILVTDRGRTVAVLNPPSRAHSLYDELIAAGELIPGDGGDLPEPGDPETGEFDARAWDEPGPGRTPPGDDRREQERL</sequence>
<comment type="function">
    <text evidence="2">Antitoxin component of a type II toxin-antitoxin (TA) system.</text>
</comment>
<dbReference type="InterPro" id="IPR036165">
    <property type="entry name" value="YefM-like_sf"/>
</dbReference>
<dbReference type="GO" id="GO:0097351">
    <property type="term" value="F:toxin sequestering activity"/>
    <property type="evidence" value="ECO:0007669"/>
    <property type="project" value="TreeGrafter"/>
</dbReference>
<accession>A0A840NQ19</accession>
<evidence type="ECO:0000313" key="5">
    <source>
        <dbReference type="Proteomes" id="UP000580474"/>
    </source>
</evidence>
<dbReference type="NCBIfam" id="TIGR01552">
    <property type="entry name" value="phd_fam"/>
    <property type="match status" value="1"/>
</dbReference>
<dbReference type="AlphaFoldDB" id="A0A840NQ19"/>
<comment type="caution">
    <text evidence="4">The sequence shown here is derived from an EMBL/GenBank/DDBJ whole genome shotgun (WGS) entry which is preliminary data.</text>
</comment>
<organism evidence="4 5">
    <name type="scientific">Saccharopolyspora gloriosae</name>
    <dbReference type="NCBI Taxonomy" id="455344"/>
    <lineage>
        <taxon>Bacteria</taxon>
        <taxon>Bacillati</taxon>
        <taxon>Actinomycetota</taxon>
        <taxon>Actinomycetes</taxon>
        <taxon>Pseudonocardiales</taxon>
        <taxon>Pseudonocardiaceae</taxon>
        <taxon>Saccharopolyspora</taxon>
    </lineage>
</organism>
<dbReference type="Proteomes" id="UP000580474">
    <property type="component" value="Unassembled WGS sequence"/>
</dbReference>
<evidence type="ECO:0000256" key="1">
    <source>
        <dbReference type="ARBA" id="ARBA00009981"/>
    </source>
</evidence>
<evidence type="ECO:0000313" key="4">
    <source>
        <dbReference type="EMBL" id="MBB5071369.1"/>
    </source>
</evidence>
<comment type="similarity">
    <text evidence="1 2">Belongs to the phD/YefM antitoxin family.</text>
</comment>
<protein>
    <recommendedName>
        <fullName evidence="2">Antitoxin</fullName>
    </recommendedName>
</protein>
<dbReference type="InterPro" id="IPR051416">
    <property type="entry name" value="phD-YefM_TA_antitoxins"/>
</dbReference>
<dbReference type="PANTHER" id="PTHR35377">
    <property type="entry name" value="ANTITOXIN VAPB49-RELATED-RELATED"/>
    <property type="match status" value="1"/>
</dbReference>
<evidence type="ECO:0000256" key="3">
    <source>
        <dbReference type="SAM" id="MobiDB-lite"/>
    </source>
</evidence>
<dbReference type="PANTHER" id="PTHR35377:SF5">
    <property type="entry name" value="ANTITOXIN VAPB46"/>
    <property type="match status" value="1"/>
</dbReference>
<name>A0A840NQ19_9PSEU</name>
<dbReference type="EMBL" id="JACHIV010000001">
    <property type="protein sequence ID" value="MBB5071369.1"/>
    <property type="molecule type" value="Genomic_DNA"/>
</dbReference>
<evidence type="ECO:0000256" key="2">
    <source>
        <dbReference type="RuleBase" id="RU362080"/>
    </source>
</evidence>
<reference evidence="4 5" key="1">
    <citation type="submission" date="2020-08" db="EMBL/GenBank/DDBJ databases">
        <title>Sequencing the genomes of 1000 actinobacteria strains.</title>
        <authorList>
            <person name="Klenk H.-P."/>
        </authorList>
    </citation>
    <scope>NUCLEOTIDE SEQUENCE [LARGE SCALE GENOMIC DNA]</scope>
    <source>
        <strain evidence="4 5">DSM 45582</strain>
    </source>
</reference>
<proteinExistence type="inferred from homology"/>
<dbReference type="Pfam" id="PF02604">
    <property type="entry name" value="PhdYeFM_antitox"/>
    <property type="match status" value="1"/>
</dbReference>